<dbReference type="AlphaFoldDB" id="A0A9W9PAA1"/>
<reference evidence="2" key="1">
    <citation type="submission" date="2022-11" db="EMBL/GenBank/DDBJ databases">
        <authorList>
            <person name="Petersen C."/>
        </authorList>
    </citation>
    <scope>NUCLEOTIDE SEQUENCE</scope>
    <source>
        <strain evidence="2">IBT 23319</strain>
    </source>
</reference>
<dbReference type="GeneID" id="81380385"/>
<keyword evidence="1" id="KW-0812">Transmembrane</keyword>
<keyword evidence="1" id="KW-1133">Transmembrane helix</keyword>
<dbReference type="GO" id="GO:0071949">
    <property type="term" value="F:FAD binding"/>
    <property type="evidence" value="ECO:0007669"/>
    <property type="project" value="InterPro"/>
</dbReference>
<dbReference type="PANTHER" id="PTHR37417">
    <property type="entry name" value="67 KDA MYOSIN-CROSS-REACTIVE ANTIGEN FAMILY PROTEIN (AFU_ORTHOLOGUE AFUA_5G09970)"/>
    <property type="match status" value="1"/>
</dbReference>
<name>A0A9W9PAA1_PENCI</name>
<feature type="transmembrane region" description="Helical" evidence="1">
    <location>
        <begin position="12"/>
        <end position="29"/>
    </location>
</feature>
<dbReference type="InterPro" id="IPR010354">
    <property type="entry name" value="Oleate_hydratase"/>
</dbReference>
<evidence type="ECO:0000313" key="3">
    <source>
        <dbReference type="Proteomes" id="UP001147733"/>
    </source>
</evidence>
<dbReference type="GO" id="GO:0006631">
    <property type="term" value="P:fatty acid metabolic process"/>
    <property type="evidence" value="ECO:0007669"/>
    <property type="project" value="InterPro"/>
</dbReference>
<accession>A0A9W9PAA1</accession>
<reference evidence="2" key="2">
    <citation type="journal article" date="2023" name="IMA Fungus">
        <title>Comparative genomic study of the Penicillium genus elucidates a diverse pangenome and 15 lateral gene transfer events.</title>
        <authorList>
            <person name="Petersen C."/>
            <person name="Sorensen T."/>
            <person name="Nielsen M.R."/>
            <person name="Sondergaard T.E."/>
            <person name="Sorensen J.L."/>
            <person name="Fitzpatrick D.A."/>
            <person name="Frisvad J.C."/>
            <person name="Nielsen K.L."/>
        </authorList>
    </citation>
    <scope>NUCLEOTIDE SEQUENCE</scope>
    <source>
        <strain evidence="2">IBT 23319</strain>
    </source>
</reference>
<comment type="caution">
    <text evidence="2">The sequence shown here is derived from an EMBL/GenBank/DDBJ whole genome shotgun (WGS) entry which is preliminary data.</text>
</comment>
<dbReference type="EMBL" id="JAPQKT010000002">
    <property type="protein sequence ID" value="KAJ5240707.1"/>
    <property type="molecule type" value="Genomic_DNA"/>
</dbReference>
<evidence type="ECO:0008006" key="4">
    <source>
        <dbReference type="Google" id="ProtNLM"/>
    </source>
</evidence>
<keyword evidence="3" id="KW-1185">Reference proteome</keyword>
<gene>
    <name evidence="2" type="ORF">N7469_002298</name>
</gene>
<evidence type="ECO:0000256" key="1">
    <source>
        <dbReference type="SAM" id="Phobius"/>
    </source>
</evidence>
<dbReference type="SUPFAM" id="SSF51905">
    <property type="entry name" value="FAD/NAD(P)-binding domain"/>
    <property type="match status" value="1"/>
</dbReference>
<dbReference type="RefSeq" id="XP_056503712.1">
    <property type="nucleotide sequence ID" value="XM_056641218.1"/>
</dbReference>
<proteinExistence type="predicted"/>
<dbReference type="Pfam" id="PF06100">
    <property type="entry name" value="MCRA"/>
    <property type="match status" value="2"/>
</dbReference>
<evidence type="ECO:0000313" key="2">
    <source>
        <dbReference type="EMBL" id="KAJ5240707.1"/>
    </source>
</evidence>
<dbReference type="InterPro" id="IPR036188">
    <property type="entry name" value="FAD/NAD-bd_sf"/>
</dbReference>
<dbReference type="Gene3D" id="3.50.50.60">
    <property type="entry name" value="FAD/NAD(P)-binding domain"/>
    <property type="match status" value="3"/>
</dbReference>
<keyword evidence="1" id="KW-0472">Membrane</keyword>
<sequence>MVHNRDPQNVQAWLVGGGVASLAAAVFLINQANVPPHHVHILDIHHGSGGAMKTSGNSRDGYVLHTGAQPYFHEECVKDLLSMSEKGPYYMDMHKLGIGTKLRMDLIKFIVDGEKCFDSKRINDVFDEGFFNTEFWMLWSTTFMLQKWHSASEFHRLLTKYLLEMHTHNDVRELDRTQFSLYESLIIPITSYLKEKGVDFRFHAMVTNLELYPASDPTTVSEIIMEENGKEVLVTVDPIDIVIVTLGSMASGMQTGSNSEPPASLSPDIMKCGEWLLWEKLGQQSLKFGNPPNFSSRPDESKIETFTVTLHDSDFMKLYTKLTSDKPGTGALLTIMESPWGLNISVPHQPVFATQSKICHVIWGYALHPEMVGRYVKKSMEDCSGAEIFVELLSHLGFPIDPLLSTSITIPCLMPLGTSMLLSRTHQDRPRVIPHNTTNIALIGQYVEIPNDTSLSVEYSVRGAQVAVCELMGLPHTVPKIWKNKLLEVFELLL</sequence>
<protein>
    <recommendedName>
        <fullName evidence="4">Oleate hydratase</fullName>
    </recommendedName>
</protein>
<dbReference type="GO" id="GO:0050151">
    <property type="term" value="F:oleate hydratase activity"/>
    <property type="evidence" value="ECO:0007669"/>
    <property type="project" value="InterPro"/>
</dbReference>
<dbReference type="PANTHER" id="PTHR37417:SF4">
    <property type="entry name" value="67 KDA MYOSIN-CROSS-REACTIVE ANTIGEN FAMILY PROTEIN (AFU_ORTHOLOGUE AFUA_3G03570)"/>
    <property type="match status" value="1"/>
</dbReference>
<dbReference type="OrthoDB" id="545169at2759"/>
<organism evidence="2 3">
    <name type="scientific">Penicillium citrinum</name>
    <dbReference type="NCBI Taxonomy" id="5077"/>
    <lineage>
        <taxon>Eukaryota</taxon>
        <taxon>Fungi</taxon>
        <taxon>Dikarya</taxon>
        <taxon>Ascomycota</taxon>
        <taxon>Pezizomycotina</taxon>
        <taxon>Eurotiomycetes</taxon>
        <taxon>Eurotiomycetidae</taxon>
        <taxon>Eurotiales</taxon>
        <taxon>Aspergillaceae</taxon>
        <taxon>Penicillium</taxon>
    </lineage>
</organism>
<dbReference type="Proteomes" id="UP001147733">
    <property type="component" value="Unassembled WGS sequence"/>
</dbReference>